<gene>
    <name evidence="8 13" type="primary">hemA</name>
    <name evidence="13" type="ORF">ACJDUH_11175</name>
</gene>
<dbReference type="PANTHER" id="PTHR43013:SF1">
    <property type="entry name" value="GLUTAMYL-TRNA REDUCTASE"/>
    <property type="match status" value="1"/>
</dbReference>
<keyword evidence="4 8" id="KW-0521">NADP</keyword>
<dbReference type="InterPro" id="IPR015895">
    <property type="entry name" value="4pyrrol_synth_GluRdtase_N"/>
</dbReference>
<evidence type="ECO:0000259" key="11">
    <source>
        <dbReference type="Pfam" id="PF01488"/>
    </source>
</evidence>
<feature type="domain" description="Quinate/shikimate 5-dehydrogenase/glutamyl-tRNA reductase" evidence="11">
    <location>
        <begin position="160"/>
        <end position="285"/>
    </location>
</feature>
<dbReference type="Gene3D" id="3.40.50.720">
    <property type="entry name" value="NAD(P)-binding Rossmann-like Domain"/>
    <property type="match status" value="1"/>
</dbReference>
<keyword evidence="6 8" id="KW-0627">Porphyrin biosynthesis</keyword>
<evidence type="ECO:0000256" key="7">
    <source>
        <dbReference type="ARBA" id="ARBA00047464"/>
    </source>
</evidence>
<comment type="function">
    <text evidence="8">Catalyzes the NADPH-dependent reduction of glutamyl-tRNA(Glu) to glutamate 1-semialdehyde (GSA).</text>
</comment>
<dbReference type="EC" id="1.2.1.70" evidence="3 8"/>
<organism evidence="13 14">
    <name type="scientific">Candidatus Clostridium radicumherbarum</name>
    <dbReference type="NCBI Taxonomy" id="3381662"/>
    <lineage>
        <taxon>Bacteria</taxon>
        <taxon>Bacillati</taxon>
        <taxon>Bacillota</taxon>
        <taxon>Clostridia</taxon>
        <taxon>Eubacteriales</taxon>
        <taxon>Clostridiaceae</taxon>
        <taxon>Clostridium</taxon>
    </lineage>
</organism>
<comment type="similarity">
    <text evidence="2 8 9">Belongs to the glutamyl-tRNA reductase family.</text>
</comment>
<dbReference type="Pfam" id="PF05201">
    <property type="entry name" value="GlutR_N"/>
    <property type="match status" value="1"/>
</dbReference>
<evidence type="ECO:0000259" key="10">
    <source>
        <dbReference type="Pfam" id="PF00745"/>
    </source>
</evidence>
<feature type="binding site" evidence="8">
    <location>
        <begin position="106"/>
        <end position="108"/>
    </location>
    <ligand>
        <name>substrate</name>
    </ligand>
</feature>
<keyword evidence="14" id="KW-1185">Reference proteome</keyword>
<evidence type="ECO:0000259" key="12">
    <source>
        <dbReference type="Pfam" id="PF05201"/>
    </source>
</evidence>
<feature type="binding site" evidence="8">
    <location>
        <position position="112"/>
    </location>
    <ligand>
        <name>substrate</name>
    </ligand>
</feature>
<evidence type="ECO:0000256" key="6">
    <source>
        <dbReference type="ARBA" id="ARBA00023244"/>
    </source>
</evidence>
<evidence type="ECO:0000256" key="8">
    <source>
        <dbReference type="HAMAP-Rule" id="MF_00087"/>
    </source>
</evidence>
<dbReference type="InterPro" id="IPR036343">
    <property type="entry name" value="GluRdtase_N_sf"/>
</dbReference>
<proteinExistence type="inferred from homology"/>
<feature type="binding site" evidence="8">
    <location>
        <begin position="45"/>
        <end position="48"/>
    </location>
    <ligand>
        <name>substrate</name>
    </ligand>
</feature>
<dbReference type="GO" id="GO:0008883">
    <property type="term" value="F:glutamyl-tRNA reductase activity"/>
    <property type="evidence" value="ECO:0007669"/>
    <property type="project" value="UniProtKB-EC"/>
</dbReference>
<evidence type="ECO:0000313" key="13">
    <source>
        <dbReference type="EMBL" id="MFL0268652.1"/>
    </source>
</evidence>
<dbReference type="InterPro" id="IPR036291">
    <property type="entry name" value="NAD(P)-bd_dom_sf"/>
</dbReference>
<dbReference type="Proteomes" id="UP001623661">
    <property type="component" value="Unassembled WGS sequence"/>
</dbReference>
<dbReference type="SUPFAM" id="SSF69742">
    <property type="entry name" value="Glutamyl tRNA-reductase catalytic, N-terminal domain"/>
    <property type="match status" value="1"/>
</dbReference>
<feature type="domain" description="Tetrapyrrole biosynthesis glutamyl-tRNA reductase dimerisation" evidence="10">
    <location>
        <begin position="304"/>
        <end position="395"/>
    </location>
</feature>
<feature type="active site" description="Nucleophile" evidence="8">
    <location>
        <position position="46"/>
    </location>
</feature>
<name>A0ABW8TWX8_9CLOT</name>
<feature type="domain" description="Glutamyl-tRNA reductase N-terminal" evidence="12">
    <location>
        <begin position="10"/>
        <end position="148"/>
    </location>
</feature>
<accession>A0ABW8TWX8</accession>
<dbReference type="InterPro" id="IPR018214">
    <property type="entry name" value="GluRdtase_CS"/>
</dbReference>
<feature type="binding site" evidence="8">
    <location>
        <position position="101"/>
    </location>
    <ligand>
        <name>substrate</name>
    </ligand>
</feature>
<comment type="pathway">
    <text evidence="1 8 9">Porphyrin-containing compound metabolism; protoporphyrin-IX biosynthesis; 5-aminolevulinate from L-glutamyl-tRNA(Glu): step 1/2.</text>
</comment>
<evidence type="ECO:0000256" key="5">
    <source>
        <dbReference type="ARBA" id="ARBA00023002"/>
    </source>
</evidence>
<dbReference type="Pfam" id="PF01488">
    <property type="entry name" value="Shikimate_DH"/>
    <property type="match status" value="1"/>
</dbReference>
<dbReference type="PIRSF" id="PIRSF000445">
    <property type="entry name" value="4pyrrol_synth_GluRdtase"/>
    <property type="match status" value="1"/>
</dbReference>
<evidence type="ECO:0000256" key="3">
    <source>
        <dbReference type="ARBA" id="ARBA00012970"/>
    </source>
</evidence>
<feature type="binding site" evidence="8">
    <location>
        <begin position="177"/>
        <end position="182"/>
    </location>
    <ligand>
        <name>NADP(+)</name>
        <dbReference type="ChEBI" id="CHEBI:58349"/>
    </ligand>
</feature>
<dbReference type="EMBL" id="JBJHZY010000002">
    <property type="protein sequence ID" value="MFL0268652.1"/>
    <property type="molecule type" value="Genomic_DNA"/>
</dbReference>
<evidence type="ECO:0000313" key="14">
    <source>
        <dbReference type="Proteomes" id="UP001623661"/>
    </source>
</evidence>
<evidence type="ECO:0000256" key="1">
    <source>
        <dbReference type="ARBA" id="ARBA00005059"/>
    </source>
</evidence>
<dbReference type="InterPro" id="IPR006151">
    <property type="entry name" value="Shikm_DH/Glu-tRNA_Rdtase"/>
</dbReference>
<evidence type="ECO:0000256" key="9">
    <source>
        <dbReference type="RuleBase" id="RU000584"/>
    </source>
</evidence>
<dbReference type="Pfam" id="PF00745">
    <property type="entry name" value="GlutR_dimer"/>
    <property type="match status" value="1"/>
</dbReference>
<reference evidence="13 14" key="1">
    <citation type="submission" date="2024-11" db="EMBL/GenBank/DDBJ databases">
        <authorList>
            <person name="Heng Y.C."/>
            <person name="Lim A.C.H."/>
            <person name="Lee J.K.Y."/>
            <person name="Kittelmann S."/>
        </authorList>
    </citation>
    <scope>NUCLEOTIDE SEQUENCE [LARGE SCALE GENOMIC DNA]</scope>
    <source>
        <strain evidence="13 14">WILCCON 0202</strain>
    </source>
</reference>
<comment type="domain">
    <text evidence="8">Possesses an unusual extended V-shaped dimeric structure with each monomer consisting of three distinct domains arranged along a curved 'spinal' alpha-helix. The N-terminal catalytic domain specifically recognizes the glutamate moiety of the substrate. The second domain is the NADPH-binding domain, and the third C-terminal domain is responsible for dimerization.</text>
</comment>
<dbReference type="SUPFAM" id="SSF51735">
    <property type="entry name" value="NAD(P)-binding Rossmann-fold domains"/>
    <property type="match status" value="1"/>
</dbReference>
<comment type="miscellaneous">
    <text evidence="8">During catalysis, the active site Cys acts as a nucleophile attacking the alpha-carbonyl group of tRNA-bound glutamate with the formation of a thioester intermediate between enzyme and glutamate, and the concomitant release of tRNA(Glu). The thioester intermediate is finally reduced by direct hydride transfer from NADPH, to form the product GSA.</text>
</comment>
<comment type="subunit">
    <text evidence="8">Homodimer.</text>
</comment>
<dbReference type="PANTHER" id="PTHR43013">
    <property type="entry name" value="GLUTAMYL-TRNA REDUCTASE"/>
    <property type="match status" value="1"/>
</dbReference>
<dbReference type="NCBIfam" id="TIGR01035">
    <property type="entry name" value="hemA"/>
    <property type="match status" value="1"/>
</dbReference>
<feature type="site" description="Important for activity" evidence="8">
    <location>
        <position position="91"/>
    </location>
</feature>
<dbReference type="HAMAP" id="MF_00087">
    <property type="entry name" value="Glu_tRNA_reductase"/>
    <property type="match status" value="1"/>
</dbReference>
<sequence>MLQLIGLRSNITVDVREKLSVTKDNVDESLQRLKVFCNEAVIISTCNRTELYLVTDLIDESLTENVFKALNWDKKYLNFIFNISERKAVEHLFEVSCGFHSKILGEDQILGQVKNAIEISTKSKAASSILIRLFENAVSCGKEFRNRTKLYSIPVSSASIAVKQAEKLRAKSFMLIGFGNINQLVYKYITSIKYEIIYIAVRNTEKIQIKAENIKIININEKNNFISKVDCIITATSSENPIISKDDFAYEKTQYIFDLAIPRDVSEDAAEMPWIKVFNIDDISTMDAENKEKRKVLMESSKYILKKHIEQFIQWKSIETIVPNIKMLKIQGDLVYKNRFNSFKRKSYTQDKNILAETLLKSTSDAYINKAIEVLKEETLKGKSKECLELIERIFLNAN</sequence>
<evidence type="ECO:0000256" key="4">
    <source>
        <dbReference type="ARBA" id="ARBA00022857"/>
    </source>
</evidence>
<evidence type="ECO:0000256" key="2">
    <source>
        <dbReference type="ARBA" id="ARBA00005916"/>
    </source>
</evidence>
<dbReference type="InterPro" id="IPR015896">
    <property type="entry name" value="4pyrrol_synth_GluRdtase_dimer"/>
</dbReference>
<comment type="catalytic activity">
    <reaction evidence="7 8 9">
        <text>(S)-4-amino-5-oxopentanoate + tRNA(Glu) + NADP(+) = L-glutamyl-tRNA(Glu) + NADPH + H(+)</text>
        <dbReference type="Rhea" id="RHEA:12344"/>
        <dbReference type="Rhea" id="RHEA-COMP:9663"/>
        <dbReference type="Rhea" id="RHEA-COMP:9680"/>
        <dbReference type="ChEBI" id="CHEBI:15378"/>
        <dbReference type="ChEBI" id="CHEBI:57501"/>
        <dbReference type="ChEBI" id="CHEBI:57783"/>
        <dbReference type="ChEBI" id="CHEBI:58349"/>
        <dbReference type="ChEBI" id="CHEBI:78442"/>
        <dbReference type="ChEBI" id="CHEBI:78520"/>
        <dbReference type="EC" id="1.2.1.70"/>
    </reaction>
</comment>
<dbReference type="InterPro" id="IPR000343">
    <property type="entry name" value="4pyrrol_synth_GluRdtase"/>
</dbReference>
<keyword evidence="5 8" id="KW-0560">Oxidoreductase</keyword>
<comment type="caution">
    <text evidence="13">The sequence shown here is derived from an EMBL/GenBank/DDBJ whole genome shotgun (WGS) entry which is preliminary data.</text>
</comment>
<dbReference type="RefSeq" id="WP_406765278.1">
    <property type="nucleotide sequence ID" value="NZ_JBJHZY010000002.1"/>
</dbReference>
<dbReference type="PROSITE" id="PS00747">
    <property type="entry name" value="GLUTR"/>
    <property type="match status" value="1"/>
</dbReference>
<dbReference type="Gene3D" id="3.30.460.30">
    <property type="entry name" value="Glutamyl-tRNA reductase, N-terminal domain"/>
    <property type="match status" value="1"/>
</dbReference>
<protein>
    <recommendedName>
        <fullName evidence="3 8">Glutamyl-tRNA reductase</fullName>
        <shortName evidence="8">GluTR</shortName>
        <ecNumber evidence="3 8">1.2.1.70</ecNumber>
    </recommendedName>
</protein>